<evidence type="ECO:0000256" key="1">
    <source>
        <dbReference type="ARBA" id="ARBA00005532"/>
    </source>
</evidence>
<keyword evidence="6" id="KW-0963">Cytoplasm</keyword>
<protein>
    <recommendedName>
        <fullName evidence="2 6">Elongation factor Ts</fullName>
        <shortName evidence="6">EF-Ts</shortName>
    </recommendedName>
</protein>
<comment type="function">
    <text evidence="5 6">Associates with the EF-Tu.GDP complex and induces the exchange of GDP to GTP. It remains bound to the aminoacyl-tRNA.EF-Tu.GTP complex up to the GTP hydrolysis stage on the ribosome.</text>
</comment>
<feature type="domain" description="Translation elongation factor EFTs/EF1B dimerisation" evidence="7">
    <location>
        <begin position="67"/>
        <end position="269"/>
    </location>
</feature>
<dbReference type="Gene3D" id="1.10.8.10">
    <property type="entry name" value="DNA helicase RuvA subunit, C-terminal domain"/>
    <property type="match status" value="1"/>
</dbReference>
<accession>A0A542ZAD4</accession>
<dbReference type="GO" id="GO:0003746">
    <property type="term" value="F:translation elongation factor activity"/>
    <property type="evidence" value="ECO:0007669"/>
    <property type="project" value="UniProtKB-UniRule"/>
</dbReference>
<evidence type="ECO:0000256" key="3">
    <source>
        <dbReference type="ARBA" id="ARBA00022768"/>
    </source>
</evidence>
<keyword evidence="3 6" id="KW-0251">Elongation factor</keyword>
<dbReference type="InterPro" id="IPR036402">
    <property type="entry name" value="EF-Ts_dimer_sf"/>
</dbReference>
<dbReference type="FunFam" id="1.10.286.20:FF:000001">
    <property type="entry name" value="Elongation factor Ts"/>
    <property type="match status" value="1"/>
</dbReference>
<proteinExistence type="inferred from homology"/>
<evidence type="ECO:0000256" key="4">
    <source>
        <dbReference type="ARBA" id="ARBA00022917"/>
    </source>
</evidence>
<comment type="similarity">
    <text evidence="1 6">Belongs to the EF-Ts family.</text>
</comment>
<dbReference type="PANTHER" id="PTHR11741">
    <property type="entry name" value="ELONGATION FACTOR TS"/>
    <property type="match status" value="1"/>
</dbReference>
<dbReference type="SUPFAM" id="SSF46934">
    <property type="entry name" value="UBA-like"/>
    <property type="match status" value="1"/>
</dbReference>
<dbReference type="InterPro" id="IPR009060">
    <property type="entry name" value="UBA-like_sf"/>
</dbReference>
<dbReference type="SUPFAM" id="SSF54713">
    <property type="entry name" value="Elongation factor Ts (EF-Ts), dimerisation domain"/>
    <property type="match status" value="1"/>
</dbReference>
<keyword evidence="4 6" id="KW-0648">Protein biosynthesis</keyword>
<dbReference type="InterPro" id="IPR018101">
    <property type="entry name" value="Transl_elong_Ts_CS"/>
</dbReference>
<dbReference type="HAMAP" id="MF_00050">
    <property type="entry name" value="EF_Ts"/>
    <property type="match status" value="1"/>
</dbReference>
<feature type="region of interest" description="Involved in Mg(2+) ion dislocation from EF-Tu" evidence="6">
    <location>
        <begin position="76"/>
        <end position="79"/>
    </location>
</feature>
<dbReference type="Gene3D" id="1.10.286.20">
    <property type="match status" value="1"/>
</dbReference>
<evidence type="ECO:0000256" key="5">
    <source>
        <dbReference type="ARBA" id="ARBA00025453"/>
    </source>
</evidence>
<name>A0A542ZAD4_9ACTN</name>
<keyword evidence="9" id="KW-1185">Reference proteome</keyword>
<gene>
    <name evidence="6" type="primary">tsf</name>
    <name evidence="8" type="ORF">FB460_2370</name>
</gene>
<dbReference type="PROSITE" id="PS01126">
    <property type="entry name" value="EF_TS_1"/>
    <property type="match status" value="1"/>
</dbReference>
<dbReference type="OrthoDB" id="9808348at2"/>
<evidence type="ECO:0000256" key="6">
    <source>
        <dbReference type="HAMAP-Rule" id="MF_00050"/>
    </source>
</evidence>
<sequence length="270" mass="28782">MANFKAADVKKLRDATGAGMMDAKKALVEADGDFDKAIEVLRVSGQAKAAKRADREASNGLVATHGGALIQLGAETDFVAKNAEFMELADEVAKAVDAARANDLESAKAAPLGDSTVGEKVADLAVKIGEKLELKEAAWVSGEPTVYLHRRAADLPPQVGVLIDAEGDEAVLKSTAMHIAAMSPQYLTRDDVPAEVIEQERHVAEEKAKEEGKPEQALPKIVEGRVNAFFKDVCLLDQMSVSEDKKTVGQVLKDAGVEIKGFKRFEAGEA</sequence>
<comment type="subcellular location">
    <subcellularLocation>
        <location evidence="6">Cytoplasm</location>
    </subcellularLocation>
</comment>
<evidence type="ECO:0000313" key="9">
    <source>
        <dbReference type="Proteomes" id="UP000316196"/>
    </source>
</evidence>
<dbReference type="CDD" id="cd14275">
    <property type="entry name" value="UBA_EF-Ts"/>
    <property type="match status" value="1"/>
</dbReference>
<reference evidence="8 9" key="1">
    <citation type="submission" date="2019-06" db="EMBL/GenBank/DDBJ databases">
        <title>Sequencing the genomes of 1000 actinobacteria strains.</title>
        <authorList>
            <person name="Klenk H.-P."/>
        </authorList>
    </citation>
    <scope>NUCLEOTIDE SEQUENCE [LARGE SCALE GENOMIC DNA]</scope>
    <source>
        <strain evidence="8 9">DSM 8251</strain>
    </source>
</reference>
<dbReference type="GO" id="GO:0005737">
    <property type="term" value="C:cytoplasm"/>
    <property type="evidence" value="ECO:0007669"/>
    <property type="project" value="UniProtKB-SubCell"/>
</dbReference>
<dbReference type="InterPro" id="IPR001816">
    <property type="entry name" value="Transl_elong_EFTs/EF1B"/>
</dbReference>
<dbReference type="AlphaFoldDB" id="A0A542ZAD4"/>
<evidence type="ECO:0000259" key="7">
    <source>
        <dbReference type="Pfam" id="PF00889"/>
    </source>
</evidence>
<dbReference type="EMBL" id="VFOR01000003">
    <property type="protein sequence ID" value="TQL57294.1"/>
    <property type="molecule type" value="Genomic_DNA"/>
</dbReference>
<dbReference type="PANTHER" id="PTHR11741:SF0">
    <property type="entry name" value="ELONGATION FACTOR TS, MITOCHONDRIAL"/>
    <property type="match status" value="1"/>
</dbReference>
<dbReference type="InterPro" id="IPR014039">
    <property type="entry name" value="Transl_elong_EFTs/EF1B_dimer"/>
</dbReference>
<comment type="caution">
    <text evidence="8">The sequence shown here is derived from an EMBL/GenBank/DDBJ whole genome shotgun (WGS) entry which is preliminary data.</text>
</comment>
<dbReference type="Proteomes" id="UP000316196">
    <property type="component" value="Unassembled WGS sequence"/>
</dbReference>
<dbReference type="Pfam" id="PF00889">
    <property type="entry name" value="EF_TS"/>
    <property type="match status" value="1"/>
</dbReference>
<organism evidence="8 9">
    <name type="scientific">Propioniferax innocua</name>
    <dbReference type="NCBI Taxonomy" id="1753"/>
    <lineage>
        <taxon>Bacteria</taxon>
        <taxon>Bacillati</taxon>
        <taxon>Actinomycetota</taxon>
        <taxon>Actinomycetes</taxon>
        <taxon>Propionibacteriales</taxon>
        <taxon>Propionibacteriaceae</taxon>
        <taxon>Propioniferax</taxon>
    </lineage>
</organism>
<dbReference type="RefSeq" id="WP_142094386.1">
    <property type="nucleotide sequence ID" value="NZ_BAAAMD010000003.1"/>
</dbReference>
<dbReference type="Gene3D" id="3.30.479.20">
    <property type="entry name" value="Elongation factor Ts, dimerisation domain"/>
    <property type="match status" value="2"/>
</dbReference>
<dbReference type="FunFam" id="1.10.8.10:FF:000001">
    <property type="entry name" value="Elongation factor Ts"/>
    <property type="match status" value="1"/>
</dbReference>
<evidence type="ECO:0000256" key="2">
    <source>
        <dbReference type="ARBA" id="ARBA00016956"/>
    </source>
</evidence>
<evidence type="ECO:0000313" key="8">
    <source>
        <dbReference type="EMBL" id="TQL57294.1"/>
    </source>
</evidence>
<dbReference type="NCBIfam" id="TIGR00116">
    <property type="entry name" value="tsf"/>
    <property type="match status" value="1"/>
</dbReference>